<evidence type="ECO:0000256" key="1">
    <source>
        <dbReference type="SAM" id="Phobius"/>
    </source>
</evidence>
<reference evidence="2" key="1">
    <citation type="journal article" date="2007" name="Genome Res.">
        <title>Initial sequence and comparative analysis of the cat genome.</title>
        <authorList>
            <person name="Pontius J.U."/>
            <person name="Mullikin J.C."/>
            <person name="Smith D.R."/>
            <person name="Lindblad-Toh K."/>
            <person name="Gnerre S."/>
            <person name="Clamp M."/>
            <person name="Chang J."/>
            <person name="Stephens R."/>
            <person name="Neelam B."/>
            <person name="Volfovsky N."/>
            <person name="Schaffer A.A."/>
            <person name="Agarwala R."/>
            <person name="Narfstrom K."/>
            <person name="Murphy W.J."/>
            <person name="Giger U."/>
            <person name="Roca A.L."/>
            <person name="Antunes A."/>
            <person name="Menotti-Raymond M."/>
            <person name="Yuhki N."/>
            <person name="Pecon-Slattery J."/>
            <person name="Johnson W.E."/>
            <person name="Bourque G."/>
            <person name="Tesler G."/>
            <person name="O'Brien S.J."/>
        </authorList>
    </citation>
    <scope>NUCLEOTIDE SEQUENCE [LARGE SCALE GENOMIC DNA]</scope>
    <source>
        <strain evidence="2">Abyssinian</strain>
    </source>
</reference>
<evidence type="ECO:0008006" key="4">
    <source>
        <dbReference type="Google" id="ProtNLM"/>
    </source>
</evidence>
<keyword evidence="1" id="KW-0472">Membrane</keyword>
<reference evidence="2" key="4">
    <citation type="submission" date="2025-05" db="UniProtKB">
        <authorList>
            <consortium name="Ensembl"/>
        </authorList>
    </citation>
    <scope>IDENTIFICATION</scope>
    <source>
        <strain evidence="2">breed Abyssinian</strain>
    </source>
</reference>
<dbReference type="Ensembl" id="ENSFCTT00005070296.1">
    <property type="protein sequence ID" value="ENSFCTP00005050065.1"/>
    <property type="gene ID" value="ENSFCTG00005024705.1"/>
</dbReference>
<name>A0ABI7ZUK5_FELCA</name>
<proteinExistence type="predicted"/>
<dbReference type="GeneTree" id="ENSGT01140000286487"/>
<organism evidence="2 3">
    <name type="scientific">Felis catus</name>
    <name type="common">Cat</name>
    <name type="synonym">Felis silvestris catus</name>
    <dbReference type="NCBI Taxonomy" id="9685"/>
    <lineage>
        <taxon>Eukaryota</taxon>
        <taxon>Metazoa</taxon>
        <taxon>Chordata</taxon>
        <taxon>Craniata</taxon>
        <taxon>Vertebrata</taxon>
        <taxon>Euteleostomi</taxon>
        <taxon>Mammalia</taxon>
        <taxon>Eutheria</taxon>
        <taxon>Laurasiatheria</taxon>
        <taxon>Carnivora</taxon>
        <taxon>Feliformia</taxon>
        <taxon>Felidae</taxon>
        <taxon>Felinae</taxon>
        <taxon>Felis</taxon>
    </lineage>
</organism>
<keyword evidence="3" id="KW-1185">Reference proteome</keyword>
<reference evidence="3" key="3">
    <citation type="submission" date="2021-02" db="EMBL/GenBank/DDBJ databases">
        <title>Safari Cat Assemblies.</title>
        <authorList>
            <person name="Bredemeyer K.R."/>
            <person name="Murphy W.J."/>
        </authorList>
    </citation>
    <scope>NUCLEOTIDE SEQUENCE [LARGE SCALE GENOMIC DNA]</scope>
</reference>
<accession>A0ABI7ZUK5</accession>
<keyword evidence="1" id="KW-1133">Transmembrane helix</keyword>
<feature type="transmembrane region" description="Helical" evidence="1">
    <location>
        <begin position="110"/>
        <end position="134"/>
    </location>
</feature>
<dbReference type="Ensembl" id="ENSFCTT00005070254.1">
    <property type="protein sequence ID" value="ENSFCTP00005050042.1"/>
    <property type="gene ID" value="ENSFCTG00005024705.1"/>
</dbReference>
<feature type="transmembrane region" description="Helical" evidence="1">
    <location>
        <begin position="69"/>
        <end position="90"/>
    </location>
</feature>
<evidence type="ECO:0000313" key="2">
    <source>
        <dbReference type="Ensembl" id="ENSFCTP00005050065.1"/>
    </source>
</evidence>
<feature type="transmembrane region" description="Helical" evidence="1">
    <location>
        <begin position="43"/>
        <end position="62"/>
    </location>
</feature>
<sequence>MSMECLSISLSSSVSFINALQFSEHRSFTALVRFIPRHPMILGAIVNGIHSLISLSAASLLVYRNTADFCVVILYPASLLNLCISSSSFLAESFRFSIYSIMSSANSGSLTSYLPIWMAFISFCSRIVVVRTLVVC</sequence>
<protein>
    <recommendedName>
        <fullName evidence="4">G-protein coupled receptors family 1 profile domain-containing protein</fullName>
    </recommendedName>
</protein>
<dbReference type="Proteomes" id="UP000823872">
    <property type="component" value="Chromosome C1"/>
</dbReference>
<reference evidence="2" key="2">
    <citation type="submission" date="2011-09" db="EMBL/GenBank/DDBJ databases">
        <title>Sequence assembly of the Felis catus genome version 6.2.</title>
        <authorList>
            <person name="Hillier L.W."/>
            <person name="Warren W."/>
            <person name="Obrien S."/>
            <person name="Wilson R.K."/>
        </authorList>
    </citation>
    <scope>NUCLEOTIDE SEQUENCE [LARGE SCALE GENOMIC DNA]</scope>
    <source>
        <strain evidence="2">Abyssinian</strain>
    </source>
</reference>
<evidence type="ECO:0000313" key="3">
    <source>
        <dbReference type="Proteomes" id="UP000823872"/>
    </source>
</evidence>
<keyword evidence="1" id="KW-0812">Transmembrane</keyword>